<keyword evidence="2" id="KW-1185">Reference proteome</keyword>
<dbReference type="EMBL" id="CM047588">
    <property type="protein sequence ID" value="KAI9906010.1"/>
    <property type="molecule type" value="Genomic_DNA"/>
</dbReference>
<sequence length="191" mass="21535">MYFEAYMRGFRISADDARILREAQSRARATFKLQTGPYAGLEKNVKARVLVAKNLKTDLEDRKMFEESLDLKRLVKTVAASFPVESLELYMTFFDDELPSVDIYHLKKETTPAVPAPLDFTPPMSKRSTSAAVLSTKLAQSIQRLSLSAQNRTRFSGGELIPVGPLFKMDGGKDRDFIILTKGKLRMHLVT</sequence>
<organism evidence="1 2">
    <name type="scientific">Peronosclerospora sorghi</name>
    <dbReference type="NCBI Taxonomy" id="230839"/>
    <lineage>
        <taxon>Eukaryota</taxon>
        <taxon>Sar</taxon>
        <taxon>Stramenopiles</taxon>
        <taxon>Oomycota</taxon>
        <taxon>Peronosporomycetes</taxon>
        <taxon>Peronosporales</taxon>
        <taxon>Peronosporaceae</taxon>
        <taxon>Peronosclerospora</taxon>
    </lineage>
</organism>
<proteinExistence type="predicted"/>
<comment type="caution">
    <text evidence="1">The sequence shown here is derived from an EMBL/GenBank/DDBJ whole genome shotgun (WGS) entry which is preliminary data.</text>
</comment>
<evidence type="ECO:0000313" key="1">
    <source>
        <dbReference type="EMBL" id="KAI9906010.1"/>
    </source>
</evidence>
<accession>A0ACC0VHN3</accession>
<name>A0ACC0VHN3_9STRA</name>
<dbReference type="Proteomes" id="UP001163321">
    <property type="component" value="Chromosome 9"/>
</dbReference>
<gene>
    <name evidence="1" type="ORF">PsorP6_013418</name>
</gene>
<reference evidence="1 2" key="1">
    <citation type="journal article" date="2022" name="bioRxiv">
        <title>The genome of the oomycete Peronosclerospora sorghi, a cosmopolitan pathogen of maize and sorghum, is inflated with dispersed pseudogenes.</title>
        <authorList>
            <person name="Fletcher K."/>
            <person name="Martin F."/>
            <person name="Isakeit T."/>
            <person name="Cavanaugh K."/>
            <person name="Magill C."/>
            <person name="Michelmore R."/>
        </authorList>
    </citation>
    <scope>NUCLEOTIDE SEQUENCE [LARGE SCALE GENOMIC DNA]</scope>
    <source>
        <strain evidence="1">P6</strain>
    </source>
</reference>
<protein>
    <submittedName>
        <fullName evidence="1">Uncharacterized protein</fullName>
    </submittedName>
</protein>
<evidence type="ECO:0000313" key="2">
    <source>
        <dbReference type="Proteomes" id="UP001163321"/>
    </source>
</evidence>